<protein>
    <submittedName>
        <fullName evidence="3">DDE family transposase</fullName>
    </submittedName>
</protein>
<dbReference type="GO" id="GO:0004803">
    <property type="term" value="F:transposase activity"/>
    <property type="evidence" value="ECO:0007669"/>
    <property type="project" value="InterPro"/>
</dbReference>
<organism evidence="3 4">
    <name type="scientific">Bradyrhizobium macuxiense</name>
    <dbReference type="NCBI Taxonomy" id="1755647"/>
    <lineage>
        <taxon>Bacteria</taxon>
        <taxon>Pseudomonadati</taxon>
        <taxon>Pseudomonadota</taxon>
        <taxon>Alphaproteobacteria</taxon>
        <taxon>Hyphomicrobiales</taxon>
        <taxon>Nitrobacteraceae</taxon>
        <taxon>Bradyrhizobium</taxon>
    </lineage>
</organism>
<feature type="domain" description="Transposase IS4-like" evidence="2">
    <location>
        <begin position="34"/>
        <end position="133"/>
    </location>
</feature>
<dbReference type="GO" id="GO:0003677">
    <property type="term" value="F:DNA binding"/>
    <property type="evidence" value="ECO:0007669"/>
    <property type="project" value="InterPro"/>
</dbReference>
<name>A0A560KY36_9BRAD</name>
<feature type="region of interest" description="Disordered" evidence="1">
    <location>
        <begin position="1"/>
        <end position="31"/>
    </location>
</feature>
<dbReference type="PANTHER" id="PTHR30298:SF0">
    <property type="entry name" value="PROTEIN YBFL-RELATED"/>
    <property type="match status" value="1"/>
</dbReference>
<reference evidence="3 4" key="1">
    <citation type="submission" date="2019-06" db="EMBL/GenBank/DDBJ databases">
        <title>Genomic Encyclopedia of Type Strains, Phase IV (KMG-V): Genome sequencing to study the core and pangenomes of soil and plant-associated prokaryotes.</title>
        <authorList>
            <person name="Whitman W."/>
        </authorList>
    </citation>
    <scope>NUCLEOTIDE SEQUENCE [LARGE SCALE GENOMIC DNA]</scope>
    <source>
        <strain evidence="3 4">BR 10355</strain>
    </source>
</reference>
<evidence type="ECO:0000313" key="4">
    <source>
        <dbReference type="Proteomes" id="UP000321304"/>
    </source>
</evidence>
<dbReference type="NCBIfam" id="NF033564">
    <property type="entry name" value="transpos_ISAs1"/>
    <property type="match status" value="1"/>
</dbReference>
<dbReference type="InterPro" id="IPR051698">
    <property type="entry name" value="Transposase_11-like"/>
</dbReference>
<dbReference type="PANTHER" id="PTHR30298">
    <property type="entry name" value="H REPEAT-ASSOCIATED PREDICTED TRANSPOSASE"/>
    <property type="match status" value="1"/>
</dbReference>
<dbReference type="AlphaFoldDB" id="A0A560KY36"/>
<accession>A0A560KY36</accession>
<sequence length="165" mass="19418">MFKAVTQQFARSGQRSTVQQTNRPAHDRSEARRATVMRNTTLAERFPGVAAVGRVTLRRRLRDQRADPVVVRYYLLSRYISAKRLLDVTRSHWAVENRLHWVLDVHFAEDRNRARKDDAPENLAILRRLALNILRAHPDRKSINLKIRRAGWDETFLMQVLSHMR</sequence>
<evidence type="ECO:0000256" key="1">
    <source>
        <dbReference type="SAM" id="MobiDB-lite"/>
    </source>
</evidence>
<dbReference type="EMBL" id="VITY01000019">
    <property type="protein sequence ID" value="TWB88029.1"/>
    <property type="molecule type" value="Genomic_DNA"/>
</dbReference>
<gene>
    <name evidence="3" type="ORF">FBZ93_11918</name>
</gene>
<feature type="compositionally biased region" description="Polar residues" evidence="1">
    <location>
        <begin position="1"/>
        <end position="23"/>
    </location>
</feature>
<proteinExistence type="predicted"/>
<evidence type="ECO:0000259" key="2">
    <source>
        <dbReference type="Pfam" id="PF01609"/>
    </source>
</evidence>
<dbReference type="Proteomes" id="UP000321304">
    <property type="component" value="Unassembled WGS sequence"/>
</dbReference>
<dbReference type="InterPro" id="IPR047647">
    <property type="entry name" value="ISAs1_transpos"/>
</dbReference>
<dbReference type="InterPro" id="IPR002559">
    <property type="entry name" value="Transposase_11"/>
</dbReference>
<keyword evidence="4" id="KW-1185">Reference proteome</keyword>
<dbReference type="Pfam" id="PF01609">
    <property type="entry name" value="DDE_Tnp_1"/>
    <property type="match status" value="1"/>
</dbReference>
<evidence type="ECO:0000313" key="3">
    <source>
        <dbReference type="EMBL" id="TWB88029.1"/>
    </source>
</evidence>
<dbReference type="GO" id="GO:0006313">
    <property type="term" value="P:DNA transposition"/>
    <property type="evidence" value="ECO:0007669"/>
    <property type="project" value="InterPro"/>
</dbReference>
<comment type="caution">
    <text evidence="3">The sequence shown here is derived from an EMBL/GenBank/DDBJ whole genome shotgun (WGS) entry which is preliminary data.</text>
</comment>